<reference evidence="1" key="1">
    <citation type="submission" date="2021-11" db="EMBL/GenBank/DDBJ databases">
        <title>Study of the species diversity of bacterial strains isolated from a unique natural object - Shulgan-Tash cave (Bashkiria).</title>
        <authorList>
            <person name="Sazanova A.L."/>
            <person name="Chirak E.R."/>
            <person name="Safronova V.I."/>
        </authorList>
    </citation>
    <scope>NUCLEOTIDE SEQUENCE</scope>
    <source>
        <strain evidence="1">P1</strain>
    </source>
</reference>
<proteinExistence type="predicted"/>
<accession>A0AC61U427</accession>
<gene>
    <name evidence="1" type="ORF">LP422_21345</name>
</gene>
<dbReference type="EMBL" id="CP087977">
    <property type="protein sequence ID" value="UUZ44791.1"/>
    <property type="molecule type" value="Genomic_DNA"/>
</dbReference>
<organism evidence="1 2">
    <name type="scientific">Janibacter limosus</name>
    <dbReference type="NCBI Taxonomy" id="53458"/>
    <lineage>
        <taxon>Bacteria</taxon>
        <taxon>Bacillati</taxon>
        <taxon>Actinomycetota</taxon>
        <taxon>Actinomycetes</taxon>
        <taxon>Micrococcales</taxon>
        <taxon>Intrasporangiaceae</taxon>
        <taxon>Janibacter</taxon>
    </lineage>
</organism>
<evidence type="ECO:0000313" key="2">
    <source>
        <dbReference type="Proteomes" id="UP001059663"/>
    </source>
</evidence>
<name>A0AC61U427_9MICO</name>
<evidence type="ECO:0000313" key="1">
    <source>
        <dbReference type="EMBL" id="UUZ44791.1"/>
    </source>
</evidence>
<sequence length="130" mass="13649">MTRLVRTVQSSCGLLVRAGGGLEVGPAALEVTGDRLAGPLDEGSAPPLDDVEDVQLVGRTHHAGTVVLAVGLLGLPHVDRQGDEPRGQHEQDDRGQDRGPDQPAGRLQARLQWEVCGLMAPPFAVGRSHG</sequence>
<protein>
    <submittedName>
        <fullName evidence="1">Uncharacterized protein</fullName>
    </submittedName>
</protein>
<dbReference type="Proteomes" id="UP001059663">
    <property type="component" value="Chromosome"/>
</dbReference>